<organism evidence="2 3">
    <name type="scientific">Rhodococcoides kyotonense</name>
    <dbReference type="NCBI Taxonomy" id="398843"/>
    <lineage>
        <taxon>Bacteria</taxon>
        <taxon>Bacillati</taxon>
        <taxon>Actinomycetota</taxon>
        <taxon>Actinomycetes</taxon>
        <taxon>Mycobacteriales</taxon>
        <taxon>Nocardiaceae</taxon>
        <taxon>Rhodococcoides</taxon>
    </lineage>
</organism>
<keyword evidence="2" id="KW-0489">Methyltransferase</keyword>
<dbReference type="EMBL" id="FZOW01000016">
    <property type="protein sequence ID" value="SNT38559.1"/>
    <property type="molecule type" value="Genomic_DNA"/>
</dbReference>
<proteinExistence type="predicted"/>
<protein>
    <submittedName>
        <fullName evidence="2">Putative DNA methylase</fullName>
    </submittedName>
</protein>
<feature type="domain" description="DUF1156" evidence="1">
    <location>
        <begin position="18"/>
        <end position="87"/>
    </location>
</feature>
<dbReference type="SUPFAM" id="SSF53335">
    <property type="entry name" value="S-adenosyl-L-methionine-dependent methyltransferases"/>
    <property type="match status" value="1"/>
</dbReference>
<dbReference type="InterPro" id="IPR029063">
    <property type="entry name" value="SAM-dependent_MTases_sf"/>
</dbReference>
<evidence type="ECO:0000313" key="3">
    <source>
        <dbReference type="Proteomes" id="UP000198327"/>
    </source>
</evidence>
<accession>A0A239M9N1</accession>
<reference evidence="3" key="1">
    <citation type="submission" date="2017-06" db="EMBL/GenBank/DDBJ databases">
        <authorList>
            <person name="Varghese N."/>
            <person name="Submissions S."/>
        </authorList>
    </citation>
    <scope>NUCLEOTIDE SEQUENCE [LARGE SCALE GENOMIC DNA]</scope>
    <source>
        <strain evidence="3">JCM 23211</strain>
    </source>
</reference>
<evidence type="ECO:0000259" key="1">
    <source>
        <dbReference type="Pfam" id="PF06634"/>
    </source>
</evidence>
<dbReference type="Proteomes" id="UP000198327">
    <property type="component" value="Unassembled WGS sequence"/>
</dbReference>
<keyword evidence="3" id="KW-1185">Reference proteome</keyword>
<dbReference type="AlphaFoldDB" id="A0A239M9N1"/>
<dbReference type="Pfam" id="PF06634">
    <property type="entry name" value="DUF1156"/>
    <property type="match status" value="1"/>
</dbReference>
<sequence length="923" mass="100884">MSGAAQHVGKTKLIEVSLPLQKINEESAREKSIRHGHPSTLHLWWSRKPLATARAVLFAQLVDDPISRPDLYPTEEDQALERKKLHELIERLVVWENSNDEALLKEAHQKILESTDGNPPPILDPFAGGGSIPLEAQRLGLEAHASDLNPVAVLINKALIEIPPRFSGQSPVFPGAAEEKIQDWPRATGLAEDVRRYGQWMRDEAEKRIGHLYPKATLSDGSKATVIGWVWARTVVCPNPECRIKMPLSSKWWLGKKKGKEAYLVPVVEGKSVRFLIGSDPRTAPSAQNDGTVGRTGAICVRCATSVGFDYIREESRAGRMGSQLMATVAEGNRRRVYLEATDDQLSAADLPRPENAPIGKLPDQALGFRVKAYGMDDYSDLFTARQLIALTTLSDLVAEVRAVVLRDALAGGLPESVSLDKGGAGADAYADAVATYLGLAVSRYTNFQNSLCQWRPDAGKEQVGHLFARQAIPMVWDYAEASILSNSAGGWSPTLRFLPKALDHLPCGPQGHAKQASADALKIRGLVSTDPPYYDNIGYSDLSDFFYVWLRNSLRPIHPGELTTLLVPKSEELVANAFRHQGRAGAQKFFEDGFKKVFQRVRNAAEDDFPITVYYAFKQQDASIGGQSSTGWETLLEGMIGTGWQITATWPMRSELGNRLLSQGTNALASSIVLACRPRPEGAPRTDRRGFIQALKAELPQKLHELQQGAIAPVDVPQAVIGPGMAVFSRFSAVLEDDGSKMTVRTALQRINAILDEVLTELENDFDKETRFALTWFRQTGFDTGRFGDAESVANARGVNLDALQRAGILTTGGGKVALIAPSNMPADYDPSTDTSISQWEVVMHLTRVLADGGVPAAATLLGRVPGSVDWDLCKELASLLFKLAEDKKKTKLAVDFNNLGAAWNDIARQAPESSYQPTLLG</sequence>
<dbReference type="RefSeq" id="WP_089250634.1">
    <property type="nucleotide sequence ID" value="NZ_FZOW01000016.1"/>
</dbReference>
<dbReference type="OrthoDB" id="3197274at2"/>
<keyword evidence="2" id="KW-0808">Transferase</keyword>
<name>A0A239M9N1_9NOCA</name>
<dbReference type="GO" id="GO:0032259">
    <property type="term" value="P:methylation"/>
    <property type="evidence" value="ECO:0007669"/>
    <property type="project" value="UniProtKB-KW"/>
</dbReference>
<evidence type="ECO:0000313" key="2">
    <source>
        <dbReference type="EMBL" id="SNT38559.1"/>
    </source>
</evidence>
<gene>
    <name evidence="2" type="ORF">SAMN05421642_11677</name>
</gene>
<dbReference type="InterPro" id="IPR009537">
    <property type="entry name" value="DUF1156"/>
</dbReference>
<dbReference type="GO" id="GO:0008168">
    <property type="term" value="F:methyltransferase activity"/>
    <property type="evidence" value="ECO:0007669"/>
    <property type="project" value="UniProtKB-KW"/>
</dbReference>